<name>A0A061D3J8_BABBI</name>
<dbReference type="VEuPathDB" id="PiroplasmaDB:BBBOND_0203150"/>
<organism evidence="2 3">
    <name type="scientific">Babesia bigemina</name>
    <dbReference type="NCBI Taxonomy" id="5866"/>
    <lineage>
        <taxon>Eukaryota</taxon>
        <taxon>Sar</taxon>
        <taxon>Alveolata</taxon>
        <taxon>Apicomplexa</taxon>
        <taxon>Aconoidasida</taxon>
        <taxon>Piroplasmida</taxon>
        <taxon>Babesiidae</taxon>
        <taxon>Babesia</taxon>
    </lineage>
</organism>
<evidence type="ECO:0000256" key="1">
    <source>
        <dbReference type="SAM" id="MobiDB-lite"/>
    </source>
</evidence>
<evidence type="ECO:0000313" key="2">
    <source>
        <dbReference type="EMBL" id="CDR95158.1"/>
    </source>
</evidence>
<gene>
    <name evidence="2" type="ORF">BBBOND_0203150</name>
</gene>
<evidence type="ECO:0000313" key="3">
    <source>
        <dbReference type="Proteomes" id="UP000033188"/>
    </source>
</evidence>
<feature type="region of interest" description="Disordered" evidence="1">
    <location>
        <begin position="250"/>
        <end position="355"/>
    </location>
</feature>
<proteinExistence type="predicted"/>
<reference evidence="3" key="1">
    <citation type="submission" date="2014-06" db="EMBL/GenBank/DDBJ databases">
        <authorList>
            <person name="Aslett M."/>
            <person name="De Silva N."/>
        </authorList>
    </citation>
    <scope>NUCLEOTIDE SEQUENCE [LARGE SCALE GENOMIC DNA]</scope>
    <source>
        <strain evidence="3">Bond</strain>
    </source>
</reference>
<feature type="region of interest" description="Disordered" evidence="1">
    <location>
        <begin position="372"/>
        <end position="402"/>
    </location>
</feature>
<dbReference type="AlphaFoldDB" id="A0A061D3J8"/>
<dbReference type="GeneID" id="24563699"/>
<protein>
    <submittedName>
        <fullName evidence="2">Uncharacterized protein</fullName>
    </submittedName>
</protein>
<sequence length="402" mass="43447">MVYESLIDVPHNVKEGIDWLVALKGDDGDEHLAALGEAIHKYLSYNFKNNPELAKKLPSLEHVKLISMGFMWNKELRGLWPAKDVLGNFVKAMDKKPSYFVNAMGSNPAKITKNLTKFFGGCEKFLDEIKHPATYESAYSSKATWDASCSEIPEACAAVFVGIAPMLYLGLESMRDASASQSSCWWPFGKKKAKVNFGEVVRAVGYDDLDCLGGAGSASALKAVKNLNPNVVDIVHDLCGFDAVYESENPESVPAEKSAEPVADGSSVEGEGEQSVIPEAEPTFEGEGEQSVIPEAEPSVDGEGEQSVIPEAEPTFEGEGEQSVIPEAEPSVEPAGEEPVIPEAEPSVEPVKPEVDDIEKPVKVAKAAKVARSVKAAKKAAKKVSRKARQKKEKKQQESAEH</sequence>
<dbReference type="Proteomes" id="UP000033188">
    <property type="component" value="Chromosome 2"/>
</dbReference>
<dbReference type="OrthoDB" id="627829at2759"/>
<dbReference type="RefSeq" id="XP_012767344.1">
    <property type="nucleotide sequence ID" value="XM_012911890.1"/>
</dbReference>
<keyword evidence="3" id="KW-1185">Reference proteome</keyword>
<dbReference type="KEGG" id="bbig:BBBOND_0203150"/>
<feature type="compositionally biased region" description="Basic residues" evidence="1">
    <location>
        <begin position="375"/>
        <end position="394"/>
    </location>
</feature>
<dbReference type="EMBL" id="LK391708">
    <property type="protein sequence ID" value="CDR95158.1"/>
    <property type="molecule type" value="Genomic_DNA"/>
</dbReference>
<accession>A0A061D3J8</accession>